<dbReference type="SUPFAM" id="SSF53098">
    <property type="entry name" value="Ribonuclease H-like"/>
    <property type="match status" value="1"/>
</dbReference>
<dbReference type="RefSeq" id="WP_154538168.1">
    <property type="nucleotide sequence ID" value="NZ_VULT01000002.1"/>
</dbReference>
<dbReference type="PROSITE" id="PS50994">
    <property type="entry name" value="INTEGRASE"/>
    <property type="match status" value="1"/>
</dbReference>
<evidence type="ECO:0000256" key="1">
    <source>
        <dbReference type="ARBA" id="ARBA00023172"/>
    </source>
</evidence>
<dbReference type="Pfam" id="PF00665">
    <property type="entry name" value="rve"/>
    <property type="match status" value="1"/>
</dbReference>
<dbReference type="PANTHER" id="PTHR10948">
    <property type="entry name" value="TRANSPOSASE"/>
    <property type="match status" value="1"/>
</dbReference>
<dbReference type="GO" id="GO:0003676">
    <property type="term" value="F:nucleic acid binding"/>
    <property type="evidence" value="ECO:0007669"/>
    <property type="project" value="InterPro"/>
</dbReference>
<dbReference type="GO" id="GO:0004803">
    <property type="term" value="F:transposase activity"/>
    <property type="evidence" value="ECO:0007669"/>
    <property type="project" value="TreeGrafter"/>
</dbReference>
<dbReference type="NCBIfam" id="NF033563">
    <property type="entry name" value="transpos_IS30"/>
    <property type="match status" value="1"/>
</dbReference>
<dbReference type="EMBL" id="VULT01000002">
    <property type="protein sequence ID" value="MSS16542.1"/>
    <property type="molecule type" value="Genomic_DNA"/>
</dbReference>
<dbReference type="SUPFAM" id="SSF46689">
    <property type="entry name" value="Homeodomain-like"/>
    <property type="match status" value="1"/>
</dbReference>
<dbReference type="Gene3D" id="3.30.420.10">
    <property type="entry name" value="Ribonuclease H-like superfamily/Ribonuclease H"/>
    <property type="match status" value="1"/>
</dbReference>
<dbReference type="InterPro" id="IPR001584">
    <property type="entry name" value="Integrase_cat-core"/>
</dbReference>
<feature type="domain" description="Integrase catalytic" evidence="2">
    <location>
        <begin position="155"/>
        <end position="315"/>
    </location>
</feature>
<protein>
    <submittedName>
        <fullName evidence="3">IS30 family transposase</fullName>
    </submittedName>
</protein>
<evidence type="ECO:0000313" key="3">
    <source>
        <dbReference type="EMBL" id="MSS16542.1"/>
    </source>
</evidence>
<dbReference type="InterPro" id="IPR051917">
    <property type="entry name" value="Transposase-Integrase"/>
</dbReference>
<sequence length="315" mass="36118">MYKQLTSEQRYTISVLLQTKFSLSFIAETIGVSVSTVSRERRRNSNAKGVYDARAAVLKVKRRKARTPGNRRIAPYVRSRVFELIRKEQWSPEEVAGWLGKKEGITVSKSTIYNWIAALSPHYGDNIRKHLRHGGRPRQKSLLTTKAHIPNRLSIDERPETDYGQTIGDWEMDTIVGKEGKGAIVTLVERKSCFMLMEKLDTGKQAVPLAYAVVRLIRESGLPVRSITTDNGPEFAAHEIIARELNTKVYFAHPYCSWEKGAIENMNGLIRQYIPKKTDFRGISRLYVKSIIEKLNNRPRKKNGFRKPKDMIKEK</sequence>
<comment type="caution">
    <text evidence="3">The sequence shown here is derived from an EMBL/GenBank/DDBJ whole genome shotgun (WGS) entry which is preliminary data.</text>
</comment>
<dbReference type="GO" id="GO:0032196">
    <property type="term" value="P:transposition"/>
    <property type="evidence" value="ECO:0007669"/>
    <property type="project" value="TreeGrafter"/>
</dbReference>
<dbReference type="PANTHER" id="PTHR10948:SF23">
    <property type="entry name" value="TRANSPOSASE INSI FOR INSERTION SEQUENCE ELEMENT IS30A-RELATED"/>
    <property type="match status" value="1"/>
</dbReference>
<accession>A0A6L5XDB5</accession>
<dbReference type="Pfam" id="PF13936">
    <property type="entry name" value="HTH_38"/>
    <property type="match status" value="1"/>
</dbReference>
<evidence type="ECO:0000259" key="2">
    <source>
        <dbReference type="PROSITE" id="PS50994"/>
    </source>
</evidence>
<name>A0A6L5XDB5_9BACT</name>
<dbReference type="InterPro" id="IPR036397">
    <property type="entry name" value="RNaseH_sf"/>
</dbReference>
<keyword evidence="1" id="KW-0233">DNA recombination</keyword>
<organism evidence="3 4">
    <name type="scientific">Sodaliphilus pleomorphus</name>
    <dbReference type="NCBI Taxonomy" id="2606626"/>
    <lineage>
        <taxon>Bacteria</taxon>
        <taxon>Pseudomonadati</taxon>
        <taxon>Bacteroidota</taxon>
        <taxon>Bacteroidia</taxon>
        <taxon>Bacteroidales</taxon>
        <taxon>Muribaculaceae</taxon>
        <taxon>Sodaliphilus</taxon>
    </lineage>
</organism>
<reference evidence="3 4" key="1">
    <citation type="submission" date="2019-08" db="EMBL/GenBank/DDBJ databases">
        <title>In-depth cultivation of the pig gut microbiome towards novel bacterial diversity and tailored functional studies.</title>
        <authorList>
            <person name="Wylensek D."/>
            <person name="Hitch T.C.A."/>
            <person name="Clavel T."/>
        </authorList>
    </citation>
    <scope>NUCLEOTIDE SEQUENCE [LARGE SCALE GENOMIC DNA]</scope>
    <source>
        <strain evidence="3 4">Oil-RF-744-WCA-WT-10</strain>
    </source>
</reference>
<evidence type="ECO:0000313" key="4">
    <source>
        <dbReference type="Proteomes" id="UP000483362"/>
    </source>
</evidence>
<dbReference type="Proteomes" id="UP000483362">
    <property type="component" value="Unassembled WGS sequence"/>
</dbReference>
<proteinExistence type="predicted"/>
<dbReference type="InterPro" id="IPR025246">
    <property type="entry name" value="IS30-like_HTH"/>
</dbReference>
<gene>
    <name evidence="3" type="ORF">FYJ29_01960</name>
</gene>
<keyword evidence="4" id="KW-1185">Reference proteome</keyword>
<dbReference type="InterPro" id="IPR012337">
    <property type="entry name" value="RNaseH-like_sf"/>
</dbReference>
<dbReference type="GO" id="GO:0015074">
    <property type="term" value="P:DNA integration"/>
    <property type="evidence" value="ECO:0007669"/>
    <property type="project" value="InterPro"/>
</dbReference>
<dbReference type="GO" id="GO:0005829">
    <property type="term" value="C:cytosol"/>
    <property type="evidence" value="ECO:0007669"/>
    <property type="project" value="TreeGrafter"/>
</dbReference>
<dbReference type="InterPro" id="IPR053392">
    <property type="entry name" value="Transposase_IS30-like"/>
</dbReference>
<dbReference type="AlphaFoldDB" id="A0A6L5XDB5"/>
<dbReference type="InterPro" id="IPR009057">
    <property type="entry name" value="Homeodomain-like_sf"/>
</dbReference>